<organism evidence="13 14">
    <name type="scientific">Cellulosilyticum lentocellum (strain ATCC 49066 / DSM 5427 / NCIMB 11756 / RHM5)</name>
    <name type="common">Clostridium lentocellum</name>
    <dbReference type="NCBI Taxonomy" id="642492"/>
    <lineage>
        <taxon>Bacteria</taxon>
        <taxon>Bacillati</taxon>
        <taxon>Bacillota</taxon>
        <taxon>Clostridia</taxon>
        <taxon>Lachnospirales</taxon>
        <taxon>Cellulosilyticaceae</taxon>
        <taxon>Cellulosilyticum</taxon>
    </lineage>
</organism>
<dbReference type="EC" id="1.3.1.12" evidence="3"/>
<evidence type="ECO:0000256" key="6">
    <source>
        <dbReference type="ARBA" id="ARBA00022605"/>
    </source>
</evidence>
<keyword evidence="9" id="KW-0057">Aromatic amino acid biosynthesis</keyword>
<dbReference type="InterPro" id="IPR008927">
    <property type="entry name" value="6-PGluconate_DH-like_C_sf"/>
</dbReference>
<dbReference type="AlphaFoldDB" id="F2JID8"/>
<keyword evidence="5" id="KW-0827">Tyrosine biosynthesis</keyword>
<comment type="pathway">
    <text evidence="1">Amino-acid biosynthesis; L-tyrosine biosynthesis; (4-hydroxyphenyl)pyruvate from prephenate (NAD(+) route): step 1/1.</text>
</comment>
<reference evidence="13 14" key="1">
    <citation type="journal article" date="2011" name="J. Bacteriol.">
        <title>Complete genome sequence of the cellulose-degrading bacterium Cellulosilyticum lentocellum.</title>
        <authorList>
            <consortium name="US DOE Joint Genome Institute"/>
            <person name="Miller D.A."/>
            <person name="Suen G."/>
            <person name="Bruce D."/>
            <person name="Copeland A."/>
            <person name="Cheng J.F."/>
            <person name="Detter C."/>
            <person name="Goodwin L.A."/>
            <person name="Han C.S."/>
            <person name="Hauser L.J."/>
            <person name="Land M.L."/>
            <person name="Lapidus A."/>
            <person name="Lucas S."/>
            <person name="Meincke L."/>
            <person name="Pitluck S."/>
            <person name="Tapia R."/>
            <person name="Teshima H."/>
            <person name="Woyke T."/>
            <person name="Fox B.G."/>
            <person name="Angert E.R."/>
            <person name="Currie C.R."/>
        </authorList>
    </citation>
    <scope>NUCLEOTIDE SEQUENCE [LARGE SCALE GENOMIC DNA]</scope>
    <source>
        <strain evidence="14">ATCC 49066 / DSM 5427 / NCIMB 11756 / RHM5</strain>
    </source>
</reference>
<evidence type="ECO:0000256" key="5">
    <source>
        <dbReference type="ARBA" id="ARBA00022498"/>
    </source>
</evidence>
<evidence type="ECO:0000256" key="3">
    <source>
        <dbReference type="ARBA" id="ARBA00012068"/>
    </source>
</evidence>
<dbReference type="STRING" id="642492.Clole_2602"/>
<dbReference type="GO" id="GO:0008977">
    <property type="term" value="F:prephenate dehydrogenase (NAD+) activity"/>
    <property type="evidence" value="ECO:0007669"/>
    <property type="project" value="UniProtKB-EC"/>
</dbReference>
<dbReference type="Proteomes" id="UP000008467">
    <property type="component" value="Chromosome"/>
</dbReference>
<evidence type="ECO:0000256" key="8">
    <source>
        <dbReference type="ARBA" id="ARBA00023027"/>
    </source>
</evidence>
<dbReference type="SUPFAM" id="SSF51735">
    <property type="entry name" value="NAD(P)-binding Rossmann-fold domains"/>
    <property type="match status" value="1"/>
</dbReference>
<dbReference type="FunFam" id="3.40.50.720:FF:000208">
    <property type="entry name" value="Prephenate dehydrogenase"/>
    <property type="match status" value="1"/>
</dbReference>
<keyword evidence="7 13" id="KW-0560">Oxidoreductase</keyword>
<keyword evidence="6" id="KW-0028">Amino-acid biosynthesis</keyword>
<dbReference type="InterPro" id="IPR050812">
    <property type="entry name" value="Preph/Arog_dehydrog"/>
</dbReference>
<dbReference type="Gene3D" id="1.10.3660.10">
    <property type="entry name" value="6-phosphogluconate dehydrogenase C-terminal like domain"/>
    <property type="match status" value="1"/>
</dbReference>
<evidence type="ECO:0000313" key="13">
    <source>
        <dbReference type="EMBL" id="ADZ84304.1"/>
    </source>
</evidence>
<dbReference type="Gene3D" id="3.30.70.260">
    <property type="match status" value="1"/>
</dbReference>
<dbReference type="PANTHER" id="PTHR21363">
    <property type="entry name" value="PREPHENATE DEHYDROGENASE"/>
    <property type="match status" value="1"/>
</dbReference>
<evidence type="ECO:0000256" key="4">
    <source>
        <dbReference type="ARBA" id="ARBA00016891"/>
    </source>
</evidence>
<dbReference type="EMBL" id="CP002582">
    <property type="protein sequence ID" value="ADZ84304.1"/>
    <property type="molecule type" value="Genomic_DNA"/>
</dbReference>
<dbReference type="InterPro" id="IPR046826">
    <property type="entry name" value="PDH_N"/>
</dbReference>
<dbReference type="InterPro" id="IPR003099">
    <property type="entry name" value="Prephen_DH"/>
</dbReference>
<dbReference type="GO" id="GO:0006571">
    <property type="term" value="P:tyrosine biosynthetic process"/>
    <property type="evidence" value="ECO:0007669"/>
    <property type="project" value="UniProtKB-UniPathway"/>
</dbReference>
<dbReference type="PANTHER" id="PTHR21363:SF0">
    <property type="entry name" value="PREPHENATE DEHYDROGENASE [NADP(+)]"/>
    <property type="match status" value="1"/>
</dbReference>
<evidence type="ECO:0000259" key="11">
    <source>
        <dbReference type="PROSITE" id="PS51176"/>
    </source>
</evidence>
<protein>
    <recommendedName>
        <fullName evidence="4">Prephenate dehydrogenase</fullName>
        <ecNumber evidence="3">1.3.1.12</ecNumber>
    </recommendedName>
</protein>
<dbReference type="RefSeq" id="WP_013657597.1">
    <property type="nucleotide sequence ID" value="NC_015275.1"/>
</dbReference>
<keyword evidence="8" id="KW-0520">NAD</keyword>
<accession>F2JID8</accession>
<dbReference type="SUPFAM" id="SSF55021">
    <property type="entry name" value="ACT-like"/>
    <property type="match status" value="1"/>
</dbReference>
<keyword evidence="14" id="KW-1185">Reference proteome</keyword>
<evidence type="ECO:0000256" key="1">
    <source>
        <dbReference type="ARBA" id="ARBA00005067"/>
    </source>
</evidence>
<dbReference type="Pfam" id="PF01842">
    <property type="entry name" value="ACT"/>
    <property type="match status" value="1"/>
</dbReference>
<dbReference type="FunFam" id="1.10.3660.10:FF:000003">
    <property type="entry name" value="Prephenate dehydrogenase"/>
    <property type="match status" value="1"/>
</dbReference>
<gene>
    <name evidence="13" type="ordered locus">Clole_2602</name>
</gene>
<dbReference type="UniPathway" id="UPA00122">
    <property type="reaction ID" value="UER00961"/>
</dbReference>
<evidence type="ECO:0000256" key="7">
    <source>
        <dbReference type="ARBA" id="ARBA00023002"/>
    </source>
</evidence>
<name>F2JID8_CELLD</name>
<dbReference type="PROSITE" id="PS51176">
    <property type="entry name" value="PDH_ADH"/>
    <property type="match status" value="1"/>
</dbReference>
<dbReference type="KEGG" id="cle:Clole_2602"/>
<evidence type="ECO:0000256" key="10">
    <source>
        <dbReference type="ARBA" id="ARBA00049260"/>
    </source>
</evidence>
<dbReference type="InterPro" id="IPR046825">
    <property type="entry name" value="PDH_C"/>
</dbReference>
<evidence type="ECO:0000259" key="12">
    <source>
        <dbReference type="PROSITE" id="PS51671"/>
    </source>
</evidence>
<comment type="catalytic activity">
    <reaction evidence="10">
        <text>prephenate + NAD(+) = 3-(4-hydroxyphenyl)pyruvate + CO2 + NADH</text>
        <dbReference type="Rhea" id="RHEA:13869"/>
        <dbReference type="ChEBI" id="CHEBI:16526"/>
        <dbReference type="ChEBI" id="CHEBI:29934"/>
        <dbReference type="ChEBI" id="CHEBI:36242"/>
        <dbReference type="ChEBI" id="CHEBI:57540"/>
        <dbReference type="ChEBI" id="CHEBI:57945"/>
        <dbReference type="EC" id="1.3.1.12"/>
    </reaction>
</comment>
<dbReference type="Pfam" id="PF20463">
    <property type="entry name" value="PDH_C"/>
    <property type="match status" value="1"/>
</dbReference>
<feature type="domain" description="Prephenate/arogenate dehydrogenase" evidence="11">
    <location>
        <begin position="1"/>
        <end position="293"/>
    </location>
</feature>
<evidence type="ECO:0000313" key="14">
    <source>
        <dbReference type="Proteomes" id="UP000008467"/>
    </source>
</evidence>
<dbReference type="Gene3D" id="3.40.50.720">
    <property type="entry name" value="NAD(P)-binding Rossmann-like Domain"/>
    <property type="match status" value="1"/>
</dbReference>
<dbReference type="GO" id="GO:0070403">
    <property type="term" value="F:NAD+ binding"/>
    <property type="evidence" value="ECO:0007669"/>
    <property type="project" value="InterPro"/>
</dbReference>
<dbReference type="InterPro" id="IPR036291">
    <property type="entry name" value="NAD(P)-bd_dom_sf"/>
</dbReference>
<sequence>MHIGIIGLGLIGGSIAKAIKRVHVQNSYIIGYDTNAADLHSAYDEGMIDFMATDLKSGFSNCSVVFICTPVTTIKSVVTELLPYLPNDCILTDVGSTKYHIMQELEPMISTDSKRIYYVGGHPMTGSEKFGYSASSAHLFENAYYMLTPLGDTPDFILFILQKLIERMGGIPLILSATYHDYVTANISHLPHIIASSLVHLVKENDGDASYLHTLAAGGFKDLTRIASSNPDIWTSICLTNKAQIQRVFSGYLVILQNFLNCLEKDSEKELYSFFNTARLYRNTFSEGASTDLSKHYALHIDAKDEPGIIAKIATSLSDHHINIKNLSVMSDREFDVGVIKILFGTKTDLLLATEILSQHHYTLYY</sequence>
<evidence type="ECO:0000256" key="2">
    <source>
        <dbReference type="ARBA" id="ARBA00007964"/>
    </source>
</evidence>
<dbReference type="GO" id="GO:0004665">
    <property type="term" value="F:prephenate dehydrogenase (NADP+) activity"/>
    <property type="evidence" value="ECO:0007669"/>
    <property type="project" value="InterPro"/>
</dbReference>
<dbReference type="Pfam" id="PF02153">
    <property type="entry name" value="PDH_N"/>
    <property type="match status" value="1"/>
</dbReference>
<proteinExistence type="inferred from homology"/>
<comment type="similarity">
    <text evidence="2">Belongs to the prephenate/arogenate dehydrogenase family.</text>
</comment>
<dbReference type="eggNOG" id="COG0287">
    <property type="taxonomic scope" value="Bacteria"/>
</dbReference>
<evidence type="ECO:0000256" key="9">
    <source>
        <dbReference type="ARBA" id="ARBA00023141"/>
    </source>
</evidence>
<feature type="domain" description="ACT" evidence="12">
    <location>
        <begin position="298"/>
        <end position="366"/>
    </location>
</feature>
<dbReference type="InterPro" id="IPR002912">
    <property type="entry name" value="ACT_dom"/>
</dbReference>
<dbReference type="SUPFAM" id="SSF48179">
    <property type="entry name" value="6-phosphogluconate dehydrogenase C-terminal domain-like"/>
    <property type="match status" value="1"/>
</dbReference>
<dbReference type="HOGENOM" id="CLU_055968_2_1_9"/>
<dbReference type="InterPro" id="IPR045865">
    <property type="entry name" value="ACT-like_dom_sf"/>
</dbReference>
<dbReference type="PROSITE" id="PS51671">
    <property type="entry name" value="ACT"/>
    <property type="match status" value="1"/>
</dbReference>